<protein>
    <submittedName>
        <fullName evidence="1">Uncharacterized protein</fullName>
    </submittedName>
</protein>
<dbReference type="EMBL" id="NTFS01000693">
    <property type="protein sequence ID" value="PAX45773.1"/>
    <property type="molecule type" value="Genomic_DNA"/>
</dbReference>
<reference evidence="1 2" key="1">
    <citation type="submission" date="2017-08" db="EMBL/GenBank/DDBJ databases">
        <title>Draft genome sequence of filamentous cyanobacterium Calothrix elsteri CCALA 953.</title>
        <authorList>
            <person name="Gagunashvili A.N."/>
            <person name="Elster J."/>
            <person name="Andresson O.S."/>
        </authorList>
    </citation>
    <scope>NUCLEOTIDE SEQUENCE [LARGE SCALE GENOMIC DNA]</scope>
    <source>
        <strain evidence="1 2">CCALA 953</strain>
    </source>
</reference>
<comment type="caution">
    <text evidence="1">The sequence shown here is derived from an EMBL/GenBank/DDBJ whole genome shotgun (WGS) entry which is preliminary data.</text>
</comment>
<gene>
    <name evidence="1" type="ORF">CK510_29940</name>
</gene>
<organism evidence="1 2">
    <name type="scientific">Brunnivagina elsteri CCALA 953</name>
    <dbReference type="NCBI Taxonomy" id="987040"/>
    <lineage>
        <taxon>Bacteria</taxon>
        <taxon>Bacillati</taxon>
        <taxon>Cyanobacteriota</taxon>
        <taxon>Cyanophyceae</taxon>
        <taxon>Nostocales</taxon>
        <taxon>Calotrichaceae</taxon>
        <taxon>Brunnivagina</taxon>
    </lineage>
</organism>
<dbReference type="RefSeq" id="WP_095725063.1">
    <property type="nucleotide sequence ID" value="NZ_NTFS01000693.1"/>
</dbReference>
<dbReference type="OrthoDB" id="467199at2"/>
<dbReference type="AlphaFoldDB" id="A0A2A2T9U2"/>
<dbReference type="Proteomes" id="UP000218238">
    <property type="component" value="Unassembled WGS sequence"/>
</dbReference>
<evidence type="ECO:0000313" key="1">
    <source>
        <dbReference type="EMBL" id="PAX45773.1"/>
    </source>
</evidence>
<accession>A0A2A2T9U2</accession>
<evidence type="ECO:0000313" key="2">
    <source>
        <dbReference type="Proteomes" id="UP000218238"/>
    </source>
</evidence>
<sequence>MKVLKLATIIDESGNLRLDIPTELASGAVDVVIVLNPSIPDTPQTKSYDFSDLAGRLSCAIAPCIENFEESDRIF</sequence>
<proteinExistence type="predicted"/>
<keyword evidence="2" id="KW-1185">Reference proteome</keyword>
<name>A0A2A2T9U2_9CYAN</name>